<evidence type="ECO:0000313" key="8">
    <source>
        <dbReference type="EMBL" id="PKA53675.1"/>
    </source>
</evidence>
<evidence type="ECO:0000256" key="4">
    <source>
        <dbReference type="ARBA" id="ARBA00022701"/>
    </source>
</evidence>
<dbReference type="GO" id="GO:0030295">
    <property type="term" value="F:protein kinase activator activity"/>
    <property type="evidence" value="ECO:0007669"/>
    <property type="project" value="TreeGrafter"/>
</dbReference>
<dbReference type="InterPro" id="IPR027329">
    <property type="entry name" value="TPX2_C"/>
</dbReference>
<name>A0A2I0ADU1_9ASPA</name>
<dbReference type="PANTHER" id="PTHR14326">
    <property type="entry name" value="TARGETING PROTEIN FOR XKLP2"/>
    <property type="match status" value="1"/>
</dbReference>
<dbReference type="EMBL" id="KZ451993">
    <property type="protein sequence ID" value="PKA53675.1"/>
    <property type="molecule type" value="Genomic_DNA"/>
</dbReference>
<feature type="region of interest" description="Disordered" evidence="6">
    <location>
        <begin position="1"/>
        <end position="94"/>
    </location>
</feature>
<feature type="compositionally biased region" description="Low complexity" evidence="6">
    <location>
        <begin position="41"/>
        <end position="50"/>
    </location>
</feature>
<feature type="compositionally biased region" description="Basic and acidic residues" evidence="6">
    <location>
        <begin position="80"/>
        <end position="94"/>
    </location>
</feature>
<reference evidence="8 9" key="1">
    <citation type="journal article" date="2017" name="Nature">
        <title>The Apostasia genome and the evolution of orchids.</title>
        <authorList>
            <person name="Zhang G.Q."/>
            <person name="Liu K.W."/>
            <person name="Li Z."/>
            <person name="Lohaus R."/>
            <person name="Hsiao Y.Y."/>
            <person name="Niu S.C."/>
            <person name="Wang J.Y."/>
            <person name="Lin Y.C."/>
            <person name="Xu Q."/>
            <person name="Chen L.J."/>
            <person name="Yoshida K."/>
            <person name="Fujiwara S."/>
            <person name="Wang Z.W."/>
            <person name="Zhang Y.Q."/>
            <person name="Mitsuda N."/>
            <person name="Wang M."/>
            <person name="Liu G.H."/>
            <person name="Pecoraro L."/>
            <person name="Huang H.X."/>
            <person name="Xiao X.J."/>
            <person name="Lin M."/>
            <person name="Wu X.Y."/>
            <person name="Wu W.L."/>
            <person name="Chen Y.Y."/>
            <person name="Chang S.B."/>
            <person name="Sakamoto S."/>
            <person name="Ohme-Takagi M."/>
            <person name="Yagi M."/>
            <person name="Zeng S.J."/>
            <person name="Shen C.Y."/>
            <person name="Yeh C.M."/>
            <person name="Luo Y.B."/>
            <person name="Tsai W.C."/>
            <person name="Van de Peer Y."/>
            <person name="Liu Z.J."/>
        </authorList>
    </citation>
    <scope>NUCLEOTIDE SEQUENCE [LARGE SCALE GENOMIC DNA]</scope>
    <source>
        <strain evidence="9">cv. Shenzhen</strain>
        <tissue evidence="8">Stem</tissue>
    </source>
</reference>
<dbReference type="InterPro" id="IPR009675">
    <property type="entry name" value="TPX2_fam"/>
</dbReference>
<evidence type="ECO:0000256" key="3">
    <source>
        <dbReference type="ARBA" id="ARBA00022490"/>
    </source>
</evidence>
<keyword evidence="3" id="KW-0963">Cytoplasm</keyword>
<dbReference type="Proteomes" id="UP000236161">
    <property type="component" value="Unassembled WGS sequence"/>
</dbReference>
<dbReference type="GO" id="GO:0005819">
    <property type="term" value="C:spindle"/>
    <property type="evidence" value="ECO:0007669"/>
    <property type="project" value="InterPro"/>
</dbReference>
<keyword evidence="5" id="KW-0206">Cytoskeleton</keyword>
<dbReference type="GO" id="GO:0005880">
    <property type="term" value="C:nuclear microtubule"/>
    <property type="evidence" value="ECO:0007669"/>
    <property type="project" value="TreeGrafter"/>
</dbReference>
<evidence type="ECO:0000256" key="6">
    <source>
        <dbReference type="SAM" id="MobiDB-lite"/>
    </source>
</evidence>
<dbReference type="Pfam" id="PF06886">
    <property type="entry name" value="TPX2"/>
    <property type="match status" value="1"/>
</dbReference>
<evidence type="ECO:0000313" key="9">
    <source>
        <dbReference type="Proteomes" id="UP000236161"/>
    </source>
</evidence>
<dbReference type="GO" id="GO:0060236">
    <property type="term" value="P:regulation of mitotic spindle organization"/>
    <property type="evidence" value="ECO:0007669"/>
    <property type="project" value="InterPro"/>
</dbReference>
<feature type="region of interest" description="Disordered" evidence="6">
    <location>
        <begin position="121"/>
        <end position="147"/>
    </location>
</feature>
<gene>
    <name evidence="8" type="primary">TPX2</name>
    <name evidence="8" type="ORF">AXF42_Ash009171</name>
</gene>
<dbReference type="GO" id="GO:0008017">
    <property type="term" value="F:microtubule binding"/>
    <property type="evidence" value="ECO:0007669"/>
    <property type="project" value="TreeGrafter"/>
</dbReference>
<feature type="compositionally biased region" description="Basic and acidic residues" evidence="6">
    <location>
        <begin position="121"/>
        <end position="131"/>
    </location>
</feature>
<proteinExistence type="inferred from homology"/>
<evidence type="ECO:0000256" key="1">
    <source>
        <dbReference type="ARBA" id="ARBA00004245"/>
    </source>
</evidence>
<comment type="subcellular location">
    <subcellularLocation>
        <location evidence="1">Cytoplasm</location>
        <location evidence="1">Cytoskeleton</location>
    </subcellularLocation>
</comment>
<keyword evidence="4" id="KW-0493">Microtubule</keyword>
<dbReference type="AlphaFoldDB" id="A0A2I0ADU1"/>
<evidence type="ECO:0000256" key="5">
    <source>
        <dbReference type="ARBA" id="ARBA00023212"/>
    </source>
</evidence>
<dbReference type="OrthoDB" id="1937095at2759"/>
<accession>A0A2I0ADU1</accession>
<evidence type="ECO:0000256" key="2">
    <source>
        <dbReference type="ARBA" id="ARBA00005885"/>
    </source>
</evidence>
<sequence>MSTPVKTPRHSRCKSFDSNKASENLQPNILIPTPTKKWIQSPASKSASKSRNAAGGLISPPLPPPQRERKFVVAKKNNSKSRENDFDPKKRQEAAYEALRASQEEFFKNDIVPVLKTEQVRNGEEKLEVDSGSRALDGGSKERKNRSWAMEEALNSIPEPGSGRVKHLVKAFESLLSISEGEESAKNENRKTILMDWVMPGLLPKAVESDDLSSSPSVLSSVKSFSFGGCERDSRLCSSWDSFDSNFDSSRKNWNKRLKVTSQQPFKLRTEQRGRAKEQMFVKKVTEMLKEEEKRRIPIAQGLPWTTDEPECLIKPPVKDCTEPIDIILHSDVRAIERADFDNYLEKEEEIKRLRRKLIPRAQLMPYFDRPFIPKR</sequence>
<protein>
    <submittedName>
        <fullName evidence="8">Protein TPX2</fullName>
    </submittedName>
</protein>
<dbReference type="STRING" id="1088818.A0A2I0ADU1"/>
<organism evidence="8 9">
    <name type="scientific">Apostasia shenzhenica</name>
    <dbReference type="NCBI Taxonomy" id="1088818"/>
    <lineage>
        <taxon>Eukaryota</taxon>
        <taxon>Viridiplantae</taxon>
        <taxon>Streptophyta</taxon>
        <taxon>Embryophyta</taxon>
        <taxon>Tracheophyta</taxon>
        <taxon>Spermatophyta</taxon>
        <taxon>Magnoliopsida</taxon>
        <taxon>Liliopsida</taxon>
        <taxon>Asparagales</taxon>
        <taxon>Orchidaceae</taxon>
        <taxon>Apostasioideae</taxon>
        <taxon>Apostasia</taxon>
    </lineage>
</organism>
<feature type="domain" description="TPX2 C-terminal" evidence="7">
    <location>
        <begin position="346"/>
        <end position="376"/>
    </location>
</feature>
<evidence type="ECO:0000259" key="7">
    <source>
        <dbReference type="Pfam" id="PF06886"/>
    </source>
</evidence>
<feature type="compositionally biased region" description="Polar residues" evidence="6">
    <location>
        <begin position="16"/>
        <end position="27"/>
    </location>
</feature>
<dbReference type="PANTHER" id="PTHR14326:SF58">
    <property type="entry name" value="TPX2 (TARGETING PROTEIN FOR XKLP2) PROTEIN FAMILY"/>
    <property type="match status" value="1"/>
</dbReference>
<keyword evidence="9" id="KW-1185">Reference proteome</keyword>
<comment type="similarity">
    <text evidence="2">Belongs to the TPX2 family.</text>
</comment>
<dbReference type="GO" id="GO:0090307">
    <property type="term" value="P:mitotic spindle assembly"/>
    <property type="evidence" value="ECO:0007669"/>
    <property type="project" value="TreeGrafter"/>
</dbReference>